<dbReference type="Proteomes" id="UP001152599">
    <property type="component" value="Unassembled WGS sequence"/>
</dbReference>
<evidence type="ECO:0000259" key="1">
    <source>
        <dbReference type="PROSITE" id="PS50206"/>
    </source>
</evidence>
<dbReference type="CDD" id="cd00158">
    <property type="entry name" value="RHOD"/>
    <property type="match status" value="1"/>
</dbReference>
<accession>A0A9X4N4C7</accession>
<reference evidence="2" key="1">
    <citation type="submission" date="2022-07" db="EMBL/GenBank/DDBJ databases">
        <title>Description and genome-wide analysis of Profundicola chukchiensis gen. nov., sp. nov., marine bacteria isolated from bottom sediments of the Chukchi Sea.</title>
        <authorList>
            <person name="Romanenko L."/>
            <person name="Otstavnykh N."/>
            <person name="Kurilenko V."/>
            <person name="Eremeev V."/>
            <person name="Velansky P."/>
            <person name="Mikhailov V."/>
            <person name="Isaeva M."/>
        </authorList>
    </citation>
    <scope>NUCLEOTIDE SEQUENCE</scope>
    <source>
        <strain evidence="2">KMM 9713</strain>
    </source>
</reference>
<dbReference type="EMBL" id="JANCMU010000007">
    <property type="protein sequence ID" value="MDG4946869.1"/>
    <property type="molecule type" value="Genomic_DNA"/>
</dbReference>
<comment type="caution">
    <text evidence="2">The sequence shown here is derived from an EMBL/GenBank/DDBJ whole genome shotgun (WGS) entry which is preliminary data.</text>
</comment>
<dbReference type="Gene3D" id="3.40.250.10">
    <property type="entry name" value="Rhodanese-like domain"/>
    <property type="match status" value="1"/>
</dbReference>
<dbReference type="PANTHER" id="PTHR43031:SF1">
    <property type="entry name" value="PYRIDINE NUCLEOTIDE-DISULPHIDE OXIDOREDUCTASE"/>
    <property type="match status" value="1"/>
</dbReference>
<name>A0A9X4N4C7_9FLAO</name>
<gene>
    <name evidence="2" type="ORF">NMK71_10615</name>
</gene>
<dbReference type="RefSeq" id="WP_304421186.1">
    <property type="nucleotide sequence ID" value="NZ_JANCMU010000007.1"/>
</dbReference>
<keyword evidence="3" id="KW-1185">Reference proteome</keyword>
<dbReference type="InterPro" id="IPR036873">
    <property type="entry name" value="Rhodanese-like_dom_sf"/>
</dbReference>
<evidence type="ECO:0000313" key="3">
    <source>
        <dbReference type="Proteomes" id="UP001152599"/>
    </source>
</evidence>
<dbReference type="InterPro" id="IPR001763">
    <property type="entry name" value="Rhodanese-like_dom"/>
</dbReference>
<dbReference type="PROSITE" id="PS50206">
    <property type="entry name" value="RHODANESE_3"/>
    <property type="match status" value="1"/>
</dbReference>
<dbReference type="PANTHER" id="PTHR43031">
    <property type="entry name" value="FAD-DEPENDENT OXIDOREDUCTASE"/>
    <property type="match status" value="1"/>
</dbReference>
<sequence>MKKFKTIIDVRDEYEYEEGHVANSLNIPLGEIQAKLDEIKALPQPIALCCKSGGRSGAAHQFLSQQDVDCFNAGGWEQAEQLIEAGEICWAD</sequence>
<organism evidence="2 3">
    <name type="scientific">Profundicola chukchiensis</name>
    <dbReference type="NCBI Taxonomy" id="2961959"/>
    <lineage>
        <taxon>Bacteria</taxon>
        <taxon>Pseudomonadati</taxon>
        <taxon>Bacteroidota</taxon>
        <taxon>Flavobacteriia</taxon>
        <taxon>Flavobacteriales</taxon>
        <taxon>Weeksellaceae</taxon>
        <taxon>Profundicola</taxon>
    </lineage>
</organism>
<dbReference type="InterPro" id="IPR050229">
    <property type="entry name" value="GlpE_sulfurtransferase"/>
</dbReference>
<dbReference type="SMART" id="SM00450">
    <property type="entry name" value="RHOD"/>
    <property type="match status" value="1"/>
</dbReference>
<evidence type="ECO:0000313" key="2">
    <source>
        <dbReference type="EMBL" id="MDG4946869.1"/>
    </source>
</evidence>
<protein>
    <submittedName>
        <fullName evidence="2">Rhodanese-like domain-containing protein</fullName>
    </submittedName>
</protein>
<dbReference type="AlphaFoldDB" id="A0A9X4N4C7"/>
<proteinExistence type="predicted"/>
<feature type="domain" description="Rhodanese" evidence="1">
    <location>
        <begin position="6"/>
        <end position="85"/>
    </location>
</feature>
<dbReference type="Pfam" id="PF00581">
    <property type="entry name" value="Rhodanese"/>
    <property type="match status" value="1"/>
</dbReference>
<dbReference type="SUPFAM" id="SSF52821">
    <property type="entry name" value="Rhodanese/Cell cycle control phosphatase"/>
    <property type="match status" value="1"/>
</dbReference>